<dbReference type="Proteomes" id="UP001300692">
    <property type="component" value="Unassembled WGS sequence"/>
</dbReference>
<feature type="transmembrane region" description="Helical" evidence="1">
    <location>
        <begin position="78"/>
        <end position="98"/>
    </location>
</feature>
<keyword evidence="1" id="KW-1133">Transmembrane helix</keyword>
<comment type="caution">
    <text evidence="2">The sequence shown here is derived from an EMBL/GenBank/DDBJ whole genome shotgun (WGS) entry which is preliminary data.</text>
</comment>
<reference evidence="2 3" key="1">
    <citation type="submission" date="2022-10" db="EMBL/GenBank/DDBJ databases">
        <title>Comparative genomics and taxonomic characterization of three novel marine species of genus Reichenbachiella exhibiting antioxidant and polysaccharide degradation activities.</title>
        <authorList>
            <person name="Muhammad N."/>
            <person name="Lee Y.-J."/>
            <person name="Ko J."/>
            <person name="Kim S.-G."/>
        </authorList>
    </citation>
    <scope>NUCLEOTIDE SEQUENCE [LARGE SCALE GENOMIC DNA]</scope>
    <source>
        <strain evidence="2 3">ABR2-5</strain>
    </source>
</reference>
<dbReference type="Pfam" id="PF09980">
    <property type="entry name" value="DUF2214"/>
    <property type="match status" value="1"/>
</dbReference>
<keyword evidence="1" id="KW-0472">Membrane</keyword>
<organism evidence="2 3">
    <name type="scientific">Reichenbachiella ulvae</name>
    <dbReference type="NCBI Taxonomy" id="2980104"/>
    <lineage>
        <taxon>Bacteria</taxon>
        <taxon>Pseudomonadati</taxon>
        <taxon>Bacteroidota</taxon>
        <taxon>Cytophagia</taxon>
        <taxon>Cytophagales</taxon>
        <taxon>Reichenbachiellaceae</taxon>
        <taxon>Reichenbachiella</taxon>
    </lineage>
</organism>
<sequence>MLPHTIFAFIHFVAAFGIMIGLVYERVTLSQTLSIQDAKRIQKADLIYGLSALAVLIAGFIRIYFYEKGSEFYLASPFFYVKMGAFTVVGVLSIYPTVRFLKWNKQIKNGEEPIITAQQFSTIKLLLNLEIVGVLIMLFAASAMARGIGM</sequence>
<name>A0ABT3CV29_9BACT</name>
<evidence type="ECO:0000256" key="1">
    <source>
        <dbReference type="SAM" id="Phobius"/>
    </source>
</evidence>
<dbReference type="RefSeq" id="WP_264138373.1">
    <property type="nucleotide sequence ID" value="NZ_JAOYOD010000001.1"/>
</dbReference>
<evidence type="ECO:0000313" key="3">
    <source>
        <dbReference type="Proteomes" id="UP001300692"/>
    </source>
</evidence>
<keyword evidence="1" id="KW-0812">Transmembrane</keyword>
<gene>
    <name evidence="2" type="ORF">N7U62_12805</name>
</gene>
<dbReference type="EMBL" id="JAOYOD010000001">
    <property type="protein sequence ID" value="MCV9387552.1"/>
    <property type="molecule type" value="Genomic_DNA"/>
</dbReference>
<accession>A0ABT3CV29</accession>
<evidence type="ECO:0000313" key="2">
    <source>
        <dbReference type="EMBL" id="MCV9387552.1"/>
    </source>
</evidence>
<keyword evidence="3" id="KW-1185">Reference proteome</keyword>
<feature type="transmembrane region" description="Helical" evidence="1">
    <location>
        <begin position="46"/>
        <end position="66"/>
    </location>
</feature>
<feature type="transmembrane region" description="Helical" evidence="1">
    <location>
        <begin position="6"/>
        <end position="25"/>
    </location>
</feature>
<protein>
    <submittedName>
        <fullName evidence="2">DUF2214 family protein</fullName>
    </submittedName>
</protein>
<proteinExistence type="predicted"/>
<dbReference type="InterPro" id="IPR018706">
    <property type="entry name" value="DUF2214_membrane"/>
</dbReference>
<feature type="transmembrane region" description="Helical" evidence="1">
    <location>
        <begin position="125"/>
        <end position="145"/>
    </location>
</feature>